<dbReference type="RefSeq" id="WP_075616706.1">
    <property type="nucleotide sequence ID" value="NZ_JACIED010000002.1"/>
</dbReference>
<dbReference type="Pfam" id="PF19660">
    <property type="entry name" value="DUF6163"/>
    <property type="match status" value="1"/>
</dbReference>
<keyword evidence="1" id="KW-1133">Transmembrane helix</keyword>
<dbReference type="EMBL" id="MKIN01000027">
    <property type="protein sequence ID" value="OLP47528.1"/>
    <property type="molecule type" value="Genomic_DNA"/>
</dbReference>
<gene>
    <name evidence="3" type="ORF">BJF91_03740</name>
    <name evidence="2" type="ORF">GGQ71_001789</name>
</gene>
<dbReference type="OrthoDB" id="7843623at2"/>
<protein>
    <recommendedName>
        <fullName evidence="6">Transmemrbane protein</fullName>
    </recommendedName>
</protein>
<dbReference type="EMBL" id="JACIED010000002">
    <property type="protein sequence ID" value="MBB4007526.1"/>
    <property type="molecule type" value="Genomic_DNA"/>
</dbReference>
<evidence type="ECO:0000313" key="3">
    <source>
        <dbReference type="EMBL" id="OLP47528.1"/>
    </source>
</evidence>
<evidence type="ECO:0008006" key="6">
    <source>
        <dbReference type="Google" id="ProtNLM"/>
    </source>
</evidence>
<dbReference type="Proteomes" id="UP000185598">
    <property type="component" value="Unassembled WGS sequence"/>
</dbReference>
<dbReference type="AlphaFoldDB" id="A0A1Q8ZZ74"/>
<comment type="caution">
    <text evidence="3">The sequence shown here is derived from an EMBL/GenBank/DDBJ whole genome shotgun (WGS) entry which is preliminary data.</text>
</comment>
<feature type="transmembrane region" description="Helical" evidence="1">
    <location>
        <begin position="85"/>
        <end position="104"/>
    </location>
</feature>
<evidence type="ECO:0000256" key="1">
    <source>
        <dbReference type="SAM" id="Phobius"/>
    </source>
</evidence>
<reference evidence="3 4" key="1">
    <citation type="submission" date="2016-09" db="EMBL/GenBank/DDBJ databases">
        <title>Rhizobium oryziradicis sp. nov., isolated from the root of rice.</title>
        <authorList>
            <person name="Zhao J."/>
            <person name="Zhang X."/>
        </authorList>
    </citation>
    <scope>NUCLEOTIDE SEQUENCE [LARGE SCALE GENOMIC DNA]</scope>
    <source>
        <strain evidence="3 4">14971</strain>
    </source>
</reference>
<sequence>MIDDVVQTPKPSLADLLFVIFLRIVALACLWLGLQFWGLLVGIGGDGLGRFDLMTVPWRIAACGLAVVLPVAGVGLWMTVSWGPVIWIIAASGQILMHGLWPNIFGHNPLIIGFHLIVAVVFITFRFVILLERRRRAA</sequence>
<keyword evidence="4" id="KW-1185">Reference proteome</keyword>
<dbReference type="STRING" id="887144.BJF91_03740"/>
<evidence type="ECO:0000313" key="5">
    <source>
        <dbReference type="Proteomes" id="UP000544107"/>
    </source>
</evidence>
<reference evidence="2 5" key="2">
    <citation type="submission" date="2020-08" db="EMBL/GenBank/DDBJ databases">
        <title>Genomic Encyclopedia of Type Strains, Phase IV (KMG-IV): sequencing the most valuable type-strain genomes for metagenomic binning, comparative biology and taxonomic classification.</title>
        <authorList>
            <person name="Goeker M."/>
        </authorList>
    </citation>
    <scope>NUCLEOTIDE SEQUENCE [LARGE SCALE GENOMIC DNA]</scope>
    <source>
        <strain evidence="2 5">DSM 100021</strain>
    </source>
</reference>
<dbReference type="Proteomes" id="UP000544107">
    <property type="component" value="Unassembled WGS sequence"/>
</dbReference>
<proteinExistence type="predicted"/>
<accession>A0A1Q8ZZ74</accession>
<feature type="transmembrane region" description="Helical" evidence="1">
    <location>
        <begin position="58"/>
        <end position="78"/>
    </location>
</feature>
<keyword evidence="1" id="KW-0812">Transmembrane</keyword>
<evidence type="ECO:0000313" key="4">
    <source>
        <dbReference type="Proteomes" id="UP000185598"/>
    </source>
</evidence>
<keyword evidence="1" id="KW-0472">Membrane</keyword>
<feature type="transmembrane region" description="Helical" evidence="1">
    <location>
        <begin position="110"/>
        <end position="131"/>
    </location>
</feature>
<evidence type="ECO:0000313" key="2">
    <source>
        <dbReference type="EMBL" id="MBB4007526.1"/>
    </source>
</evidence>
<organism evidence="3 4">
    <name type="scientific">Allorhizobium taibaishanense</name>
    <dbReference type="NCBI Taxonomy" id="887144"/>
    <lineage>
        <taxon>Bacteria</taxon>
        <taxon>Pseudomonadati</taxon>
        <taxon>Pseudomonadota</taxon>
        <taxon>Alphaproteobacteria</taxon>
        <taxon>Hyphomicrobiales</taxon>
        <taxon>Rhizobiaceae</taxon>
        <taxon>Rhizobium/Agrobacterium group</taxon>
        <taxon>Allorhizobium</taxon>
    </lineage>
</organism>
<name>A0A1Q8ZZ74_9HYPH</name>
<feature type="transmembrane region" description="Helical" evidence="1">
    <location>
        <begin position="12"/>
        <end position="38"/>
    </location>
</feature>
<dbReference type="InterPro" id="IPR046161">
    <property type="entry name" value="DUF6163"/>
</dbReference>